<evidence type="ECO:0000313" key="3">
    <source>
        <dbReference type="Proteomes" id="UP000265848"/>
    </source>
</evidence>
<dbReference type="EMBL" id="QWJJ01000019">
    <property type="protein sequence ID" value="RII37268.1"/>
    <property type="molecule type" value="Genomic_DNA"/>
</dbReference>
<evidence type="ECO:0000256" key="1">
    <source>
        <dbReference type="SAM" id="Phobius"/>
    </source>
</evidence>
<keyword evidence="1" id="KW-1133">Transmembrane helix</keyword>
<organism evidence="2 3">
    <name type="scientific">Pseudooceanicola sediminis</name>
    <dbReference type="NCBI Taxonomy" id="2211117"/>
    <lineage>
        <taxon>Bacteria</taxon>
        <taxon>Pseudomonadati</taxon>
        <taxon>Pseudomonadota</taxon>
        <taxon>Alphaproteobacteria</taxon>
        <taxon>Rhodobacterales</taxon>
        <taxon>Paracoccaceae</taxon>
        <taxon>Pseudooceanicola</taxon>
    </lineage>
</organism>
<sequence>MRAEDEKNAKPASEMLMKYGMWICCAVMVLPIMAYLVAGGISGASEGLFAVAPLLLCVGAHLVMHRMMGKSCHGSARKKGAGYEADGVRETAKIAAE</sequence>
<proteinExistence type="predicted"/>
<dbReference type="AlphaFoldDB" id="A0A399IVT1"/>
<name>A0A399IVT1_9RHOB</name>
<feature type="transmembrane region" description="Helical" evidence="1">
    <location>
        <begin position="47"/>
        <end position="64"/>
    </location>
</feature>
<dbReference type="Pfam" id="PF11666">
    <property type="entry name" value="DUF2933"/>
    <property type="match status" value="1"/>
</dbReference>
<dbReference type="OrthoDB" id="7850212at2"/>
<dbReference type="Proteomes" id="UP000265848">
    <property type="component" value="Unassembled WGS sequence"/>
</dbReference>
<feature type="transmembrane region" description="Helical" evidence="1">
    <location>
        <begin position="21"/>
        <end position="41"/>
    </location>
</feature>
<keyword evidence="3" id="KW-1185">Reference proteome</keyword>
<comment type="caution">
    <text evidence="2">The sequence shown here is derived from an EMBL/GenBank/DDBJ whole genome shotgun (WGS) entry which is preliminary data.</text>
</comment>
<dbReference type="InterPro" id="IPR021682">
    <property type="entry name" value="DUF2933"/>
</dbReference>
<reference evidence="2 3" key="1">
    <citation type="submission" date="2018-08" db="EMBL/GenBank/DDBJ databases">
        <title>Pseudooceanicola sediminis CY03 in the family Rhodobacteracea.</title>
        <authorList>
            <person name="Zhang Y.-J."/>
        </authorList>
    </citation>
    <scope>NUCLEOTIDE SEQUENCE [LARGE SCALE GENOMIC DNA]</scope>
    <source>
        <strain evidence="2 3">CY03</strain>
    </source>
</reference>
<gene>
    <name evidence="2" type="ORF">DL237_18355</name>
</gene>
<dbReference type="RefSeq" id="WP_119400547.1">
    <property type="nucleotide sequence ID" value="NZ_QWJJ01000019.1"/>
</dbReference>
<keyword evidence="1" id="KW-0812">Transmembrane</keyword>
<accession>A0A399IVT1</accession>
<evidence type="ECO:0000313" key="2">
    <source>
        <dbReference type="EMBL" id="RII37268.1"/>
    </source>
</evidence>
<protein>
    <submittedName>
        <fullName evidence="2">DUF2933 domain-containing protein</fullName>
    </submittedName>
</protein>
<keyword evidence="1" id="KW-0472">Membrane</keyword>